<dbReference type="EMBL" id="JARKHS020008008">
    <property type="protein sequence ID" value="KAK8781116.1"/>
    <property type="molecule type" value="Genomic_DNA"/>
</dbReference>
<reference evidence="2 3" key="1">
    <citation type="journal article" date="2023" name="Arcadia Sci">
        <title>De novo assembly of a long-read Amblyomma americanum tick genome.</title>
        <authorList>
            <person name="Chou S."/>
            <person name="Poskanzer K.E."/>
            <person name="Rollins M."/>
            <person name="Thuy-Boun P.S."/>
        </authorList>
    </citation>
    <scope>NUCLEOTIDE SEQUENCE [LARGE SCALE GENOMIC DNA]</scope>
    <source>
        <strain evidence="2">F_SG_1</strain>
        <tissue evidence="2">Salivary glands</tissue>
    </source>
</reference>
<feature type="non-terminal residue" evidence="2">
    <location>
        <position position="1"/>
    </location>
</feature>
<proteinExistence type="predicted"/>
<keyword evidence="3" id="KW-1185">Reference proteome</keyword>
<dbReference type="AlphaFoldDB" id="A0AAQ4F1X7"/>
<feature type="region of interest" description="Disordered" evidence="1">
    <location>
        <begin position="1"/>
        <end position="28"/>
    </location>
</feature>
<sequence length="61" mass="6594">QQDYLVCQGTKGANQTSHAEEPEIDNSGSSITKSLQSWAVSHHITQTAVTSLLKILASVFH</sequence>
<organism evidence="2 3">
    <name type="scientific">Amblyomma americanum</name>
    <name type="common">Lone star tick</name>
    <dbReference type="NCBI Taxonomy" id="6943"/>
    <lineage>
        <taxon>Eukaryota</taxon>
        <taxon>Metazoa</taxon>
        <taxon>Ecdysozoa</taxon>
        <taxon>Arthropoda</taxon>
        <taxon>Chelicerata</taxon>
        <taxon>Arachnida</taxon>
        <taxon>Acari</taxon>
        <taxon>Parasitiformes</taxon>
        <taxon>Ixodida</taxon>
        <taxon>Ixodoidea</taxon>
        <taxon>Ixodidae</taxon>
        <taxon>Amblyomminae</taxon>
        <taxon>Amblyomma</taxon>
    </lineage>
</organism>
<name>A0AAQ4F1X7_AMBAM</name>
<protein>
    <submittedName>
        <fullName evidence="2">Uncharacterized protein</fullName>
    </submittedName>
</protein>
<dbReference type="Proteomes" id="UP001321473">
    <property type="component" value="Unassembled WGS sequence"/>
</dbReference>
<evidence type="ECO:0000256" key="1">
    <source>
        <dbReference type="SAM" id="MobiDB-lite"/>
    </source>
</evidence>
<gene>
    <name evidence="2" type="ORF">V5799_017542</name>
</gene>
<comment type="caution">
    <text evidence="2">The sequence shown here is derived from an EMBL/GenBank/DDBJ whole genome shotgun (WGS) entry which is preliminary data.</text>
</comment>
<accession>A0AAQ4F1X7</accession>
<evidence type="ECO:0000313" key="2">
    <source>
        <dbReference type="EMBL" id="KAK8781116.1"/>
    </source>
</evidence>
<evidence type="ECO:0000313" key="3">
    <source>
        <dbReference type="Proteomes" id="UP001321473"/>
    </source>
</evidence>